<accession>A0A2U1S9H1</accession>
<protein>
    <submittedName>
        <fullName evidence="2">Transcriptional regulator PadR-like family protein</fullName>
    </submittedName>
</protein>
<proteinExistence type="predicted"/>
<dbReference type="SUPFAM" id="SSF46785">
    <property type="entry name" value="Winged helix' DNA-binding domain"/>
    <property type="match status" value="1"/>
</dbReference>
<dbReference type="OrthoDB" id="56053at2157"/>
<dbReference type="InterPro" id="IPR005149">
    <property type="entry name" value="Tscrpt_reg_PadR_N"/>
</dbReference>
<dbReference type="EMBL" id="MZGU01000002">
    <property type="protein sequence ID" value="PWB87007.1"/>
    <property type="molecule type" value="Genomic_DNA"/>
</dbReference>
<dbReference type="AlphaFoldDB" id="A0A2U1S9H1"/>
<dbReference type="PANTHER" id="PTHR33169:SF14">
    <property type="entry name" value="TRANSCRIPTIONAL REGULATOR RV3488"/>
    <property type="match status" value="1"/>
</dbReference>
<keyword evidence="3" id="KW-1185">Reference proteome</keyword>
<evidence type="ECO:0000259" key="1">
    <source>
        <dbReference type="Pfam" id="PF03551"/>
    </source>
</evidence>
<dbReference type="InterPro" id="IPR036388">
    <property type="entry name" value="WH-like_DNA-bd_sf"/>
</dbReference>
<dbReference type="Pfam" id="PF03551">
    <property type="entry name" value="PadR"/>
    <property type="match status" value="1"/>
</dbReference>
<dbReference type="RefSeq" id="WP_116668955.1">
    <property type="nucleotide sequence ID" value="NZ_MZGU01000002.1"/>
</dbReference>
<feature type="domain" description="Transcription regulator PadR N-terminal" evidence="1">
    <location>
        <begin position="33"/>
        <end position="107"/>
    </location>
</feature>
<dbReference type="InterPro" id="IPR036390">
    <property type="entry name" value="WH_DNA-bd_sf"/>
</dbReference>
<name>A0A2U1S9H1_9EURY</name>
<gene>
    <name evidence="2" type="ORF">MBBWO_01210</name>
</gene>
<evidence type="ECO:0000313" key="2">
    <source>
        <dbReference type="EMBL" id="PWB87007.1"/>
    </source>
</evidence>
<organism evidence="2 3">
    <name type="scientific">Methanobrevibacter woesei</name>
    <dbReference type="NCBI Taxonomy" id="190976"/>
    <lineage>
        <taxon>Archaea</taxon>
        <taxon>Methanobacteriati</taxon>
        <taxon>Methanobacteriota</taxon>
        <taxon>Methanomada group</taxon>
        <taxon>Methanobacteria</taxon>
        <taxon>Methanobacteriales</taxon>
        <taxon>Methanobacteriaceae</taxon>
        <taxon>Methanobrevibacter</taxon>
    </lineage>
</organism>
<evidence type="ECO:0000313" key="3">
    <source>
        <dbReference type="Proteomes" id="UP000245577"/>
    </source>
</evidence>
<dbReference type="Proteomes" id="UP000245577">
    <property type="component" value="Unassembled WGS sequence"/>
</dbReference>
<reference evidence="2 3" key="1">
    <citation type="submission" date="2017-03" db="EMBL/GenBank/DDBJ databases">
        <title>Genome sequence of Methanobrevibacter wosei.</title>
        <authorList>
            <person name="Poehlein A."/>
            <person name="Seedorf H."/>
            <person name="Daniel R."/>
        </authorList>
    </citation>
    <scope>NUCLEOTIDE SEQUENCE [LARGE SCALE GENOMIC DNA]</scope>
    <source>
        <strain evidence="2 3">DSM 11979</strain>
    </source>
</reference>
<dbReference type="Gene3D" id="1.10.10.10">
    <property type="entry name" value="Winged helix-like DNA-binding domain superfamily/Winged helix DNA-binding domain"/>
    <property type="match status" value="1"/>
</dbReference>
<sequence length="139" mass="16173">MTDATKEELITLMLKENKTITKHLEIGLTRLIILWKISKGDIYGYNLMKTIDEFYKDQIELGLVKKANPSKIYPILKKMEENELIIGEWEIKNNKNVKVYKITEKGNLLVDALKDKIAATSLNPKWQEFIKDMSSKVEK</sequence>
<dbReference type="PANTHER" id="PTHR33169">
    <property type="entry name" value="PADR-FAMILY TRANSCRIPTIONAL REGULATOR"/>
    <property type="match status" value="1"/>
</dbReference>
<dbReference type="InterPro" id="IPR052509">
    <property type="entry name" value="Metal_resp_DNA-bind_regulator"/>
</dbReference>
<comment type="caution">
    <text evidence="2">The sequence shown here is derived from an EMBL/GenBank/DDBJ whole genome shotgun (WGS) entry which is preliminary data.</text>
</comment>